<protein>
    <recommendedName>
        <fullName evidence="8">Rhodopsin domain-containing protein</fullName>
    </recommendedName>
</protein>
<proteinExistence type="inferred from homology"/>
<evidence type="ECO:0000256" key="4">
    <source>
        <dbReference type="ARBA" id="ARBA00023136"/>
    </source>
</evidence>
<reference evidence="9 10" key="1">
    <citation type="journal article" date="2019" name="Sci. Rep.">
        <title>A multi-omics analysis of the grapevine pathogen Lasiodiplodia theobromae reveals that temperature affects the expression of virulence- and pathogenicity-related genes.</title>
        <authorList>
            <person name="Felix C."/>
            <person name="Meneses R."/>
            <person name="Goncalves M.F.M."/>
            <person name="Tilleman L."/>
            <person name="Duarte A.S."/>
            <person name="Jorrin-Novo J.V."/>
            <person name="Van de Peer Y."/>
            <person name="Deforce D."/>
            <person name="Van Nieuwerburgh F."/>
            <person name="Esteves A.C."/>
            <person name="Alves A."/>
        </authorList>
    </citation>
    <scope>NUCLEOTIDE SEQUENCE [LARGE SCALE GENOMIC DNA]</scope>
    <source>
        <strain evidence="9 10">LA-SOL3</strain>
    </source>
</reference>
<keyword evidence="10" id="KW-1185">Reference proteome</keyword>
<feature type="domain" description="Rhodopsin" evidence="8">
    <location>
        <begin position="28"/>
        <end position="211"/>
    </location>
</feature>
<feature type="transmembrane region" description="Helical" evidence="7">
    <location>
        <begin position="44"/>
        <end position="63"/>
    </location>
</feature>
<comment type="similarity">
    <text evidence="5">Belongs to the SAT4 family.</text>
</comment>
<comment type="caution">
    <text evidence="9">The sequence shown here is derived from an EMBL/GenBank/DDBJ whole genome shotgun (WGS) entry which is preliminary data.</text>
</comment>
<keyword evidence="3 7" id="KW-1133">Transmembrane helix</keyword>
<dbReference type="InterPro" id="IPR049326">
    <property type="entry name" value="Rhodopsin_dom_fungi"/>
</dbReference>
<feature type="transmembrane region" description="Helical" evidence="7">
    <location>
        <begin position="113"/>
        <end position="139"/>
    </location>
</feature>
<evidence type="ECO:0000256" key="3">
    <source>
        <dbReference type="ARBA" id="ARBA00022989"/>
    </source>
</evidence>
<evidence type="ECO:0000313" key="10">
    <source>
        <dbReference type="Proteomes" id="UP000325902"/>
    </source>
</evidence>
<dbReference type="GO" id="GO:0016020">
    <property type="term" value="C:membrane"/>
    <property type="evidence" value="ECO:0007669"/>
    <property type="project" value="UniProtKB-SubCell"/>
</dbReference>
<feature type="transmembrane region" description="Helical" evidence="7">
    <location>
        <begin position="75"/>
        <end position="101"/>
    </location>
</feature>
<evidence type="ECO:0000256" key="2">
    <source>
        <dbReference type="ARBA" id="ARBA00022692"/>
    </source>
</evidence>
<dbReference type="EMBL" id="VCHE01000109">
    <property type="protein sequence ID" value="KAB2571176.1"/>
    <property type="molecule type" value="Genomic_DNA"/>
</dbReference>
<feature type="region of interest" description="Disordered" evidence="6">
    <location>
        <begin position="219"/>
        <end position="286"/>
    </location>
</feature>
<comment type="subcellular location">
    <subcellularLocation>
        <location evidence="1">Membrane</location>
        <topology evidence="1">Multi-pass membrane protein</topology>
    </subcellularLocation>
</comment>
<sequence>MLQWGAHAFFANKAIANGIIIPDAADIEEQTQVMLITAVFVDTSWTAIFCVKFSFLALFKMLIRNVSTRLSRYFWCVVVATALTWAFLVSETFILCSRFGWDSLKCSGPSTRLYTPLTALVTVLDIITDVLVVTFPIIILRHTQMDCKQKLGLCAFLCLSVIMILFAAIRVLGAIRPGEAHLDLPWEMFWQLMEACAAVMAASATVFRTVFLRHRRASSPRAAGDGAGGGDDAPPPSPEGERFEVLRTLRTRTPSGVGEEEKDKEGGMEVRECGSRGSEDEGGLLR</sequence>
<evidence type="ECO:0000259" key="8">
    <source>
        <dbReference type="Pfam" id="PF20684"/>
    </source>
</evidence>
<feature type="transmembrane region" description="Helical" evidence="7">
    <location>
        <begin position="151"/>
        <end position="169"/>
    </location>
</feature>
<accession>A0A5N5D0N7</accession>
<keyword evidence="4 7" id="KW-0472">Membrane</keyword>
<gene>
    <name evidence="9" type="ORF">DBV05_g10173</name>
</gene>
<dbReference type="AlphaFoldDB" id="A0A5N5D0N7"/>
<dbReference type="PANTHER" id="PTHR33048:SF92">
    <property type="entry name" value="INTEGRAL MEMBRANE PROTEIN"/>
    <property type="match status" value="1"/>
</dbReference>
<dbReference type="Pfam" id="PF20684">
    <property type="entry name" value="Fung_rhodopsin"/>
    <property type="match status" value="1"/>
</dbReference>
<feature type="compositionally biased region" description="Basic and acidic residues" evidence="6">
    <location>
        <begin position="259"/>
        <end position="279"/>
    </location>
</feature>
<evidence type="ECO:0000313" key="9">
    <source>
        <dbReference type="EMBL" id="KAB2571176.1"/>
    </source>
</evidence>
<dbReference type="OrthoDB" id="444631at2759"/>
<evidence type="ECO:0000256" key="5">
    <source>
        <dbReference type="ARBA" id="ARBA00038359"/>
    </source>
</evidence>
<evidence type="ECO:0000256" key="1">
    <source>
        <dbReference type="ARBA" id="ARBA00004141"/>
    </source>
</evidence>
<name>A0A5N5D0N7_9PEZI</name>
<feature type="transmembrane region" description="Helical" evidence="7">
    <location>
        <begin position="189"/>
        <end position="211"/>
    </location>
</feature>
<organism evidence="9 10">
    <name type="scientific">Lasiodiplodia theobromae</name>
    <dbReference type="NCBI Taxonomy" id="45133"/>
    <lineage>
        <taxon>Eukaryota</taxon>
        <taxon>Fungi</taxon>
        <taxon>Dikarya</taxon>
        <taxon>Ascomycota</taxon>
        <taxon>Pezizomycotina</taxon>
        <taxon>Dothideomycetes</taxon>
        <taxon>Dothideomycetes incertae sedis</taxon>
        <taxon>Botryosphaeriales</taxon>
        <taxon>Botryosphaeriaceae</taxon>
        <taxon>Lasiodiplodia</taxon>
    </lineage>
</organism>
<dbReference type="Proteomes" id="UP000325902">
    <property type="component" value="Unassembled WGS sequence"/>
</dbReference>
<evidence type="ECO:0000256" key="7">
    <source>
        <dbReference type="SAM" id="Phobius"/>
    </source>
</evidence>
<dbReference type="PANTHER" id="PTHR33048">
    <property type="entry name" value="PTH11-LIKE INTEGRAL MEMBRANE PROTEIN (AFU_ORTHOLOGUE AFUA_5G11245)"/>
    <property type="match status" value="1"/>
</dbReference>
<dbReference type="InterPro" id="IPR052337">
    <property type="entry name" value="SAT4-like"/>
</dbReference>
<evidence type="ECO:0000256" key="6">
    <source>
        <dbReference type="SAM" id="MobiDB-lite"/>
    </source>
</evidence>
<keyword evidence="2 7" id="KW-0812">Transmembrane</keyword>